<reference evidence="10 11" key="1">
    <citation type="submission" date="2019-03" db="EMBL/GenBank/DDBJ databases">
        <title>Genomic Encyclopedia of Type Strains, Phase IV (KMG-IV): sequencing the most valuable type-strain genomes for metagenomic binning, comparative biology and taxonomic classification.</title>
        <authorList>
            <person name="Goeker M."/>
        </authorList>
    </citation>
    <scope>NUCLEOTIDE SEQUENCE [LARGE SCALE GENOMIC DNA]</scope>
    <source>
        <strain evidence="10 11">DSM 101688</strain>
    </source>
</reference>
<dbReference type="AlphaFoldDB" id="A0A4R3J4G5"/>
<comment type="similarity">
    <text evidence="6">Belongs to the alanine racemase family.</text>
</comment>
<comment type="function">
    <text evidence="6">Catalyzes the interconversion of L-alanine and D-alanine. May also act on other amino acids.</text>
</comment>
<dbReference type="PRINTS" id="PR00992">
    <property type="entry name" value="ALARACEMASE"/>
</dbReference>
<dbReference type="HAMAP" id="MF_01201">
    <property type="entry name" value="Ala_racemase"/>
    <property type="match status" value="1"/>
</dbReference>
<dbReference type="NCBIfam" id="TIGR00492">
    <property type="entry name" value="alr"/>
    <property type="match status" value="1"/>
</dbReference>
<dbReference type="Gene3D" id="3.20.20.10">
    <property type="entry name" value="Alanine racemase"/>
    <property type="match status" value="1"/>
</dbReference>
<dbReference type="GO" id="GO:0005829">
    <property type="term" value="C:cytosol"/>
    <property type="evidence" value="ECO:0007669"/>
    <property type="project" value="TreeGrafter"/>
</dbReference>
<proteinExistence type="inferred from homology"/>
<dbReference type="InterPro" id="IPR029066">
    <property type="entry name" value="PLP-binding_barrel"/>
</dbReference>
<comment type="pathway">
    <text evidence="6">Amino-acid biosynthesis; D-alanine biosynthesis; D-alanine from L-alanine: step 1/1.</text>
</comment>
<dbReference type="InterPro" id="IPR011079">
    <property type="entry name" value="Ala_racemase_C"/>
</dbReference>
<dbReference type="GO" id="GO:0030170">
    <property type="term" value="F:pyridoxal phosphate binding"/>
    <property type="evidence" value="ECO:0007669"/>
    <property type="project" value="UniProtKB-UniRule"/>
</dbReference>
<feature type="active site" description="Proton acceptor; specific for L-alanine" evidence="6">
    <location>
        <position position="278"/>
    </location>
</feature>
<evidence type="ECO:0000256" key="8">
    <source>
        <dbReference type="PIRSR" id="PIRSR600821-52"/>
    </source>
</evidence>
<dbReference type="Pfam" id="PF00842">
    <property type="entry name" value="Ala_racemase_C"/>
    <property type="match status" value="1"/>
</dbReference>
<feature type="active site" description="Proton acceptor; specific for D-alanine" evidence="6">
    <location>
        <position position="46"/>
    </location>
</feature>
<feature type="domain" description="Alanine racemase C-terminal" evidence="9">
    <location>
        <begin position="257"/>
        <end position="383"/>
    </location>
</feature>
<dbReference type="OrthoDB" id="9813814at2"/>
<protein>
    <recommendedName>
        <fullName evidence="3 6">Alanine racemase</fullName>
        <ecNumber evidence="3 6">5.1.1.1</ecNumber>
    </recommendedName>
</protein>
<keyword evidence="11" id="KW-1185">Reference proteome</keyword>
<dbReference type="UniPathway" id="UPA00042">
    <property type="reaction ID" value="UER00497"/>
</dbReference>
<evidence type="ECO:0000256" key="7">
    <source>
        <dbReference type="PIRSR" id="PIRSR600821-50"/>
    </source>
</evidence>
<dbReference type="SUPFAM" id="SSF50621">
    <property type="entry name" value="Alanine racemase C-terminal domain-like"/>
    <property type="match status" value="1"/>
</dbReference>
<organism evidence="10 11">
    <name type="scientific">Varunaivibrio sulfuroxidans</name>
    <dbReference type="NCBI Taxonomy" id="1773489"/>
    <lineage>
        <taxon>Bacteria</taxon>
        <taxon>Pseudomonadati</taxon>
        <taxon>Pseudomonadota</taxon>
        <taxon>Alphaproteobacteria</taxon>
        <taxon>Rhodospirillales</taxon>
        <taxon>Magnetovibrionaceae</taxon>
        <taxon>Varunaivibrio</taxon>
    </lineage>
</organism>
<evidence type="ECO:0000256" key="1">
    <source>
        <dbReference type="ARBA" id="ARBA00000316"/>
    </source>
</evidence>
<evidence type="ECO:0000256" key="2">
    <source>
        <dbReference type="ARBA" id="ARBA00001933"/>
    </source>
</evidence>
<feature type="modified residue" description="N6-(pyridoxal phosphate)lysine" evidence="6 7">
    <location>
        <position position="46"/>
    </location>
</feature>
<keyword evidence="4 6" id="KW-0663">Pyridoxal phosphate</keyword>
<dbReference type="GO" id="GO:0030632">
    <property type="term" value="P:D-alanine biosynthetic process"/>
    <property type="evidence" value="ECO:0007669"/>
    <property type="project" value="UniProtKB-UniRule"/>
</dbReference>
<feature type="binding site" evidence="6 8">
    <location>
        <position position="145"/>
    </location>
    <ligand>
        <name>substrate</name>
    </ligand>
</feature>
<name>A0A4R3J4G5_9PROT</name>
<comment type="catalytic activity">
    <reaction evidence="1 6">
        <text>L-alanine = D-alanine</text>
        <dbReference type="Rhea" id="RHEA:20249"/>
        <dbReference type="ChEBI" id="CHEBI:57416"/>
        <dbReference type="ChEBI" id="CHEBI:57972"/>
        <dbReference type="EC" id="5.1.1.1"/>
    </reaction>
</comment>
<evidence type="ECO:0000259" key="9">
    <source>
        <dbReference type="SMART" id="SM01005"/>
    </source>
</evidence>
<accession>A0A4R3J4G5</accession>
<dbReference type="PANTHER" id="PTHR30511:SF0">
    <property type="entry name" value="ALANINE RACEMASE, CATABOLIC-RELATED"/>
    <property type="match status" value="1"/>
</dbReference>
<dbReference type="EMBL" id="SLZW01000012">
    <property type="protein sequence ID" value="TCS60135.1"/>
    <property type="molecule type" value="Genomic_DNA"/>
</dbReference>
<dbReference type="SMART" id="SM01005">
    <property type="entry name" value="Ala_racemase_C"/>
    <property type="match status" value="1"/>
</dbReference>
<dbReference type="GO" id="GO:0008784">
    <property type="term" value="F:alanine racemase activity"/>
    <property type="evidence" value="ECO:0007669"/>
    <property type="project" value="UniProtKB-UniRule"/>
</dbReference>
<evidence type="ECO:0000313" key="10">
    <source>
        <dbReference type="EMBL" id="TCS60135.1"/>
    </source>
</evidence>
<dbReference type="Proteomes" id="UP000295304">
    <property type="component" value="Unassembled WGS sequence"/>
</dbReference>
<dbReference type="Gene3D" id="2.40.37.10">
    <property type="entry name" value="Lyase, Ornithine Decarboxylase, Chain A, domain 1"/>
    <property type="match status" value="1"/>
</dbReference>
<dbReference type="PANTHER" id="PTHR30511">
    <property type="entry name" value="ALANINE RACEMASE"/>
    <property type="match status" value="1"/>
</dbReference>
<dbReference type="CDD" id="cd00430">
    <property type="entry name" value="PLPDE_III_AR"/>
    <property type="match status" value="1"/>
</dbReference>
<dbReference type="InterPro" id="IPR000821">
    <property type="entry name" value="Ala_racemase"/>
</dbReference>
<dbReference type="EC" id="5.1.1.1" evidence="3 6"/>
<dbReference type="SUPFAM" id="SSF51419">
    <property type="entry name" value="PLP-binding barrel"/>
    <property type="match status" value="1"/>
</dbReference>
<dbReference type="Pfam" id="PF01168">
    <property type="entry name" value="Ala_racemase_N"/>
    <property type="match status" value="1"/>
</dbReference>
<keyword evidence="5 6" id="KW-0413">Isomerase</keyword>
<comment type="cofactor">
    <cofactor evidence="2 6 7">
        <name>pyridoxal 5'-phosphate</name>
        <dbReference type="ChEBI" id="CHEBI:597326"/>
    </cofactor>
</comment>
<comment type="caution">
    <text evidence="10">The sequence shown here is derived from an EMBL/GenBank/DDBJ whole genome shotgun (WGS) entry which is preliminary data.</text>
</comment>
<evidence type="ECO:0000256" key="5">
    <source>
        <dbReference type="ARBA" id="ARBA00023235"/>
    </source>
</evidence>
<evidence type="ECO:0000256" key="6">
    <source>
        <dbReference type="HAMAP-Rule" id="MF_01201"/>
    </source>
</evidence>
<evidence type="ECO:0000313" key="11">
    <source>
        <dbReference type="Proteomes" id="UP000295304"/>
    </source>
</evidence>
<evidence type="ECO:0000256" key="4">
    <source>
        <dbReference type="ARBA" id="ARBA00022898"/>
    </source>
</evidence>
<feature type="binding site" evidence="6 8">
    <location>
        <position position="326"/>
    </location>
    <ligand>
        <name>substrate</name>
    </ligand>
</feature>
<dbReference type="InterPro" id="IPR009006">
    <property type="entry name" value="Ala_racemase/Decarboxylase_C"/>
</dbReference>
<evidence type="ECO:0000256" key="3">
    <source>
        <dbReference type="ARBA" id="ARBA00013089"/>
    </source>
</evidence>
<gene>
    <name evidence="10" type="ORF">EDD55_11227</name>
</gene>
<dbReference type="InterPro" id="IPR001608">
    <property type="entry name" value="Ala_racemase_N"/>
</dbReference>
<dbReference type="RefSeq" id="WP_132940114.1">
    <property type="nucleotide sequence ID" value="NZ_CP119676.1"/>
</dbReference>
<sequence length="403" mass="42375">MTSAMSPSDYDRACAVLSVDLDALADNWRLYRDTVGPTCQAAAVVKAAAYGLDARRIAPALKAAGCRLFFVAHLDEAVALRQTLGRDVEIAVLNGLMAKCESVFAEHDLIPVLNDPGSVAAWRAFARRLESPYPAMIHLDTGMSRLGFSPAETQALIDDPTALDGIDVRAVISHLACADEPDHPLNVRQLATFGAALDALGRAPSHSHGVDRRPAASLANSSGVFLGSRYHFDFVRPGAALYGVNPTPHAPNPMAQVVRLQGKILQIRTIDTPLSVGYGATVEPSIGSRIATVGVGYADGYPRSLSNGATAYLGDHAVTVVGRVSMDLITIDVTRVPPALLHPGALVDLIGPHNPVDAVAHQAGTIGYEILTGLGSRFHRVYIEKGGAHAFGPASAHARGADA</sequence>